<keyword evidence="2" id="KW-1185">Reference proteome</keyword>
<gene>
    <name evidence="1" type="ORF">GCM10009733_102030</name>
</gene>
<protein>
    <submittedName>
        <fullName evidence="1">Uncharacterized protein</fullName>
    </submittedName>
</protein>
<dbReference type="EMBL" id="BAAAMU010000164">
    <property type="protein sequence ID" value="GAA1689181.1"/>
    <property type="molecule type" value="Genomic_DNA"/>
</dbReference>
<comment type="caution">
    <text evidence="1">The sequence shown here is derived from an EMBL/GenBank/DDBJ whole genome shotgun (WGS) entry which is preliminary data.</text>
</comment>
<proteinExistence type="predicted"/>
<dbReference type="Proteomes" id="UP001500064">
    <property type="component" value="Unassembled WGS sequence"/>
</dbReference>
<name>A0ABP4TJQ3_9ACTN</name>
<evidence type="ECO:0000313" key="2">
    <source>
        <dbReference type="Proteomes" id="UP001500064"/>
    </source>
</evidence>
<accession>A0ABP4TJQ3</accession>
<sequence>MSWGAMSPARPLPPAAPLLEHTVRPCHATGTGPGGGDFARAGRAARAGGVVFDGVGR</sequence>
<evidence type="ECO:0000313" key="1">
    <source>
        <dbReference type="EMBL" id="GAA1689181.1"/>
    </source>
</evidence>
<organism evidence="1 2">
    <name type="scientific">Nonomuraea maheshkhaliensis</name>
    <dbReference type="NCBI Taxonomy" id="419590"/>
    <lineage>
        <taxon>Bacteria</taxon>
        <taxon>Bacillati</taxon>
        <taxon>Actinomycetota</taxon>
        <taxon>Actinomycetes</taxon>
        <taxon>Streptosporangiales</taxon>
        <taxon>Streptosporangiaceae</taxon>
        <taxon>Nonomuraea</taxon>
    </lineage>
</organism>
<reference evidence="2" key="1">
    <citation type="journal article" date="2019" name="Int. J. Syst. Evol. Microbiol.">
        <title>The Global Catalogue of Microorganisms (GCM) 10K type strain sequencing project: providing services to taxonomists for standard genome sequencing and annotation.</title>
        <authorList>
            <consortium name="The Broad Institute Genomics Platform"/>
            <consortium name="The Broad Institute Genome Sequencing Center for Infectious Disease"/>
            <person name="Wu L."/>
            <person name="Ma J."/>
        </authorList>
    </citation>
    <scope>NUCLEOTIDE SEQUENCE [LARGE SCALE GENOMIC DNA]</scope>
    <source>
        <strain evidence="2">JCM 13929</strain>
    </source>
</reference>
<dbReference type="RefSeq" id="WP_346114446.1">
    <property type="nucleotide sequence ID" value="NZ_BAAAMU010000164.1"/>
</dbReference>